<reference evidence="2 3" key="1">
    <citation type="journal article" date="2016" name="Mol. Biol. Evol.">
        <title>Comparative Genomics of Early-Diverging Mushroom-Forming Fungi Provides Insights into the Origins of Lignocellulose Decay Capabilities.</title>
        <authorList>
            <person name="Nagy L.G."/>
            <person name="Riley R."/>
            <person name="Tritt A."/>
            <person name="Adam C."/>
            <person name="Daum C."/>
            <person name="Floudas D."/>
            <person name="Sun H."/>
            <person name="Yadav J.S."/>
            <person name="Pangilinan J."/>
            <person name="Larsson K.H."/>
            <person name="Matsuura K."/>
            <person name="Barry K."/>
            <person name="Labutti K."/>
            <person name="Kuo R."/>
            <person name="Ohm R.A."/>
            <person name="Bhattacharya S.S."/>
            <person name="Shirouzu T."/>
            <person name="Yoshinaga Y."/>
            <person name="Martin F.M."/>
            <person name="Grigoriev I.V."/>
            <person name="Hibbett D.S."/>
        </authorList>
    </citation>
    <scope>NUCLEOTIDE SEQUENCE [LARGE SCALE GENOMIC DNA]</scope>
    <source>
        <strain evidence="2 3">TUFC12733</strain>
    </source>
</reference>
<dbReference type="EMBL" id="KV417312">
    <property type="protein sequence ID" value="KZO92264.1"/>
    <property type="molecule type" value="Genomic_DNA"/>
</dbReference>
<dbReference type="InterPro" id="IPR023214">
    <property type="entry name" value="HAD_sf"/>
</dbReference>
<dbReference type="Pfam" id="PF03031">
    <property type="entry name" value="NIF"/>
    <property type="match status" value="1"/>
</dbReference>
<dbReference type="Proteomes" id="UP000076738">
    <property type="component" value="Unassembled WGS sequence"/>
</dbReference>
<dbReference type="SUPFAM" id="SSF56784">
    <property type="entry name" value="HAD-like"/>
    <property type="match status" value="1"/>
</dbReference>
<keyword evidence="3" id="KW-1185">Reference proteome</keyword>
<dbReference type="STRING" id="1330018.A0A167I3L5"/>
<sequence length="95" mass="11048">MDLLKPRWKERVSLYLLYTVVVDIDDLLVASTWDRQYGWRTAERPGVDDFLAYMSQFYEIVVFTTQYVYMRASSLFLHPSPTALTSPLHSPPSPS</sequence>
<dbReference type="PROSITE" id="PS50969">
    <property type="entry name" value="FCP1"/>
    <property type="match status" value="1"/>
</dbReference>
<evidence type="ECO:0000259" key="1">
    <source>
        <dbReference type="PROSITE" id="PS50969"/>
    </source>
</evidence>
<accession>A0A167I3L5</accession>
<gene>
    <name evidence="2" type="ORF">CALVIDRAFT_567494</name>
</gene>
<dbReference type="InterPro" id="IPR036412">
    <property type="entry name" value="HAD-like_sf"/>
</dbReference>
<name>A0A167I3L5_CALVF</name>
<evidence type="ECO:0000313" key="3">
    <source>
        <dbReference type="Proteomes" id="UP000076738"/>
    </source>
</evidence>
<feature type="domain" description="FCP1 homology" evidence="1">
    <location>
        <begin position="13"/>
        <end position="95"/>
    </location>
</feature>
<evidence type="ECO:0000313" key="2">
    <source>
        <dbReference type="EMBL" id="KZO92264.1"/>
    </source>
</evidence>
<dbReference type="SMART" id="SM00577">
    <property type="entry name" value="CPDc"/>
    <property type="match status" value="1"/>
</dbReference>
<protein>
    <recommendedName>
        <fullName evidence="1">FCP1 homology domain-containing protein</fullName>
    </recommendedName>
</protein>
<dbReference type="OrthoDB" id="287041at2759"/>
<organism evidence="2 3">
    <name type="scientific">Calocera viscosa (strain TUFC12733)</name>
    <dbReference type="NCBI Taxonomy" id="1330018"/>
    <lineage>
        <taxon>Eukaryota</taxon>
        <taxon>Fungi</taxon>
        <taxon>Dikarya</taxon>
        <taxon>Basidiomycota</taxon>
        <taxon>Agaricomycotina</taxon>
        <taxon>Dacrymycetes</taxon>
        <taxon>Dacrymycetales</taxon>
        <taxon>Dacrymycetaceae</taxon>
        <taxon>Calocera</taxon>
    </lineage>
</organism>
<dbReference type="AlphaFoldDB" id="A0A167I3L5"/>
<proteinExistence type="predicted"/>
<dbReference type="Gene3D" id="3.40.50.1000">
    <property type="entry name" value="HAD superfamily/HAD-like"/>
    <property type="match status" value="1"/>
</dbReference>
<dbReference type="InterPro" id="IPR004274">
    <property type="entry name" value="FCP1_dom"/>
</dbReference>